<dbReference type="GO" id="GO:0016020">
    <property type="term" value="C:membrane"/>
    <property type="evidence" value="ECO:0007669"/>
    <property type="project" value="UniProtKB-SubCell"/>
</dbReference>
<dbReference type="OrthoDB" id="7400974at2"/>
<keyword evidence="9" id="KW-1185">Reference proteome</keyword>
<dbReference type="AlphaFoldDB" id="A0A5S3PRK7"/>
<dbReference type="GO" id="GO:0030255">
    <property type="term" value="P:protein secretion by the type IV secretion system"/>
    <property type="evidence" value="ECO:0007669"/>
    <property type="project" value="InterPro"/>
</dbReference>
<protein>
    <submittedName>
        <fullName evidence="8">Type IV secretion system protein</fullName>
    </submittedName>
</protein>
<feature type="transmembrane region" description="Helical" evidence="7">
    <location>
        <begin position="155"/>
        <end position="172"/>
    </location>
</feature>
<evidence type="ECO:0000256" key="5">
    <source>
        <dbReference type="ARBA" id="ARBA00023136"/>
    </source>
</evidence>
<feature type="compositionally biased region" description="Basic and acidic residues" evidence="6">
    <location>
        <begin position="387"/>
        <end position="396"/>
    </location>
</feature>
<dbReference type="EMBL" id="VCAO01000008">
    <property type="protein sequence ID" value="TMM46240.1"/>
    <property type="molecule type" value="Genomic_DNA"/>
</dbReference>
<evidence type="ECO:0000256" key="7">
    <source>
        <dbReference type="SAM" id="Phobius"/>
    </source>
</evidence>
<evidence type="ECO:0000256" key="3">
    <source>
        <dbReference type="ARBA" id="ARBA00022692"/>
    </source>
</evidence>
<gene>
    <name evidence="8" type="ORF">FEV51_11600</name>
</gene>
<comment type="similarity">
    <text evidence="2">Belongs to the TrbL/VirB6 family.</text>
</comment>
<name>A0A5S3PRK7_9SPHN</name>
<keyword evidence="3 7" id="KW-0812">Transmembrane</keyword>
<keyword evidence="4 7" id="KW-1133">Transmembrane helix</keyword>
<organism evidence="8 9">
    <name type="scientific">Qipengyuania marisflavi</name>
    <dbReference type="NCBI Taxonomy" id="2486356"/>
    <lineage>
        <taxon>Bacteria</taxon>
        <taxon>Pseudomonadati</taxon>
        <taxon>Pseudomonadota</taxon>
        <taxon>Alphaproteobacteria</taxon>
        <taxon>Sphingomonadales</taxon>
        <taxon>Erythrobacteraceae</taxon>
        <taxon>Qipengyuania</taxon>
    </lineage>
</organism>
<sequence>MTSAACQQAAQGVGNGVAAALRGVDCVAGEASAAAFGRLFASGGSLGTVLTILLTLYVAFFGFALLTGRSNVGVRALIPRMMTLGLVLVFATSWVAYQSVVWNLAIGTPDYLAGVLTGTNGSATQVFAQKIDVVFVAIQEASGGSEEFSAFSPEGMMWLGAMLFMLGTVGLLVTTKIALGVLVALGPVFVVMALFNGTRGLFTGWVKGVTMCALAPLFAVLGGSVMLELAVPILGALTATPGQVDPQAGMAFFMIGAVHVALMVLVLKVAGAMVAGWSVFGLQPVRDEKYVDTATAAPVAPAAITPQLAQAQQANQLASQARRIDIAAMPVGSAANDASAQGGARTTRVYTAASGNGQVTPLNAGPSRVQGIGSRFRPAPAKSLAKSLDRSTETKT</sequence>
<evidence type="ECO:0000313" key="9">
    <source>
        <dbReference type="Proteomes" id="UP000309668"/>
    </source>
</evidence>
<evidence type="ECO:0000256" key="2">
    <source>
        <dbReference type="ARBA" id="ARBA00007802"/>
    </source>
</evidence>
<dbReference type="Pfam" id="PF04610">
    <property type="entry name" value="TrbL"/>
    <property type="match status" value="1"/>
</dbReference>
<evidence type="ECO:0000256" key="1">
    <source>
        <dbReference type="ARBA" id="ARBA00004141"/>
    </source>
</evidence>
<comment type="caution">
    <text evidence="8">The sequence shown here is derived from an EMBL/GenBank/DDBJ whole genome shotgun (WGS) entry which is preliminary data.</text>
</comment>
<feature type="transmembrane region" description="Helical" evidence="7">
    <location>
        <begin position="46"/>
        <end position="66"/>
    </location>
</feature>
<reference evidence="8 9" key="1">
    <citation type="submission" date="2019-05" db="EMBL/GenBank/DDBJ databases">
        <title>Erythrobacter marisflavi sp. nov., isolated from isolated from water of an estuary environment.</title>
        <authorList>
            <person name="Yoon J.-H."/>
        </authorList>
    </citation>
    <scope>NUCLEOTIDE SEQUENCE [LARGE SCALE GENOMIC DNA]</scope>
    <source>
        <strain evidence="8 9">KEM-5</strain>
    </source>
</reference>
<dbReference type="RefSeq" id="WP_138619106.1">
    <property type="nucleotide sequence ID" value="NZ_VCAO01000008.1"/>
</dbReference>
<feature type="region of interest" description="Disordered" evidence="6">
    <location>
        <begin position="355"/>
        <end position="396"/>
    </location>
</feature>
<feature type="transmembrane region" description="Helical" evidence="7">
    <location>
        <begin position="78"/>
        <end position="97"/>
    </location>
</feature>
<feature type="transmembrane region" description="Helical" evidence="7">
    <location>
        <begin position="215"/>
        <end position="239"/>
    </location>
</feature>
<comment type="subcellular location">
    <subcellularLocation>
        <location evidence="1">Membrane</location>
        <topology evidence="1">Multi-pass membrane protein</topology>
    </subcellularLocation>
</comment>
<evidence type="ECO:0000256" key="6">
    <source>
        <dbReference type="SAM" id="MobiDB-lite"/>
    </source>
</evidence>
<dbReference type="InterPro" id="IPR007688">
    <property type="entry name" value="Conjugal_tfr_TrbL/VirB6"/>
</dbReference>
<accession>A0A5S3PRK7</accession>
<keyword evidence="5 7" id="KW-0472">Membrane</keyword>
<proteinExistence type="inferred from homology"/>
<feature type="transmembrane region" description="Helical" evidence="7">
    <location>
        <begin position="177"/>
        <end position="195"/>
    </location>
</feature>
<feature type="transmembrane region" description="Helical" evidence="7">
    <location>
        <begin position="251"/>
        <end position="280"/>
    </location>
</feature>
<evidence type="ECO:0000256" key="4">
    <source>
        <dbReference type="ARBA" id="ARBA00022989"/>
    </source>
</evidence>
<evidence type="ECO:0000313" key="8">
    <source>
        <dbReference type="EMBL" id="TMM46240.1"/>
    </source>
</evidence>
<dbReference type="Proteomes" id="UP000309668">
    <property type="component" value="Unassembled WGS sequence"/>
</dbReference>